<accession>A0ABY4VAB6</accession>
<keyword evidence="3" id="KW-1185">Reference proteome</keyword>
<gene>
    <name evidence="2" type="ORF">MJO52_19535</name>
</gene>
<keyword evidence="1" id="KW-1133">Transmembrane helix</keyword>
<proteinExistence type="predicted"/>
<reference evidence="2" key="1">
    <citation type="submission" date="2022-02" db="EMBL/GenBank/DDBJ databases">
        <title>Coral-associated bacteria.</title>
        <authorList>
            <person name="Tang K."/>
            <person name="Wang X."/>
        </authorList>
    </citation>
    <scope>NUCLEOTIDE SEQUENCE</scope>
    <source>
        <strain evidence="2">SCSIO 43006</strain>
    </source>
</reference>
<dbReference type="RefSeq" id="WP_252083628.1">
    <property type="nucleotide sequence ID" value="NZ_CP092418.1"/>
</dbReference>
<sequence length="158" mass="18162">MMKNKIIYYSAISAFIVMGLVFLYGDYRLANSCRVLENISSDDELNEMVRLELSRYFNQPRVRHGLKKTAGVVFNVEELDIPFKTALNDLGIIERNVQLVIKTDRKDKLFTEPYNILEVGVGYSRAYLMFKNENINGDIGGSEKPLKLHPDSYVECKI</sequence>
<evidence type="ECO:0000313" key="3">
    <source>
        <dbReference type="Proteomes" id="UP001055658"/>
    </source>
</evidence>
<dbReference type="Proteomes" id="UP001055658">
    <property type="component" value="Chromosome"/>
</dbReference>
<name>A0ABY4VAB6_9GAMM</name>
<evidence type="ECO:0000256" key="1">
    <source>
        <dbReference type="SAM" id="Phobius"/>
    </source>
</evidence>
<organism evidence="2 3">
    <name type="scientific">Microbulbifer variabilis</name>
    <dbReference type="NCBI Taxonomy" id="266805"/>
    <lineage>
        <taxon>Bacteria</taxon>
        <taxon>Pseudomonadati</taxon>
        <taxon>Pseudomonadota</taxon>
        <taxon>Gammaproteobacteria</taxon>
        <taxon>Cellvibrionales</taxon>
        <taxon>Microbulbiferaceae</taxon>
        <taxon>Microbulbifer</taxon>
    </lineage>
</organism>
<protein>
    <submittedName>
        <fullName evidence="2">Uncharacterized protein</fullName>
    </submittedName>
</protein>
<evidence type="ECO:0000313" key="2">
    <source>
        <dbReference type="EMBL" id="USD21228.1"/>
    </source>
</evidence>
<keyword evidence="1" id="KW-0812">Transmembrane</keyword>
<dbReference type="EMBL" id="CP092418">
    <property type="protein sequence ID" value="USD21228.1"/>
    <property type="molecule type" value="Genomic_DNA"/>
</dbReference>
<keyword evidence="1" id="KW-0472">Membrane</keyword>
<feature type="transmembrane region" description="Helical" evidence="1">
    <location>
        <begin position="6"/>
        <end position="24"/>
    </location>
</feature>